<protein>
    <submittedName>
        <fullName evidence="1">Uncharacterized protein</fullName>
    </submittedName>
</protein>
<comment type="caution">
    <text evidence="1">The sequence shown here is derived from an EMBL/GenBank/DDBJ whole genome shotgun (WGS) entry which is preliminary data.</text>
</comment>
<accession>A0ACC0QVG5</accession>
<evidence type="ECO:0000313" key="2">
    <source>
        <dbReference type="Proteomes" id="UP001065298"/>
    </source>
</evidence>
<dbReference type="EMBL" id="CM046508">
    <property type="protein sequence ID" value="KAI8666819.1"/>
    <property type="molecule type" value="Genomic_DNA"/>
</dbReference>
<evidence type="ECO:0000313" key="1">
    <source>
        <dbReference type="EMBL" id="KAI8666819.1"/>
    </source>
</evidence>
<dbReference type="Proteomes" id="UP001065298">
    <property type="component" value="Chromosome 6"/>
</dbReference>
<name>A0ACC0QVG5_9HYPO</name>
<reference evidence="1" key="1">
    <citation type="submission" date="2022-06" db="EMBL/GenBank/DDBJ databases">
        <title>Fusarium solani species complex genomes reveal bases of compartmentalisation and animal pathogenesis.</title>
        <authorList>
            <person name="Tsai I.J."/>
        </authorList>
    </citation>
    <scope>NUCLEOTIDE SEQUENCE</scope>
    <source>
        <strain evidence="1">Fu6.1</strain>
    </source>
</reference>
<proteinExistence type="predicted"/>
<keyword evidence="2" id="KW-1185">Reference proteome</keyword>
<gene>
    <name evidence="1" type="ORF">NCS57_00908800</name>
</gene>
<organism evidence="1 2">
    <name type="scientific">Fusarium keratoplasticum</name>
    <dbReference type="NCBI Taxonomy" id="1328300"/>
    <lineage>
        <taxon>Eukaryota</taxon>
        <taxon>Fungi</taxon>
        <taxon>Dikarya</taxon>
        <taxon>Ascomycota</taxon>
        <taxon>Pezizomycotina</taxon>
        <taxon>Sordariomycetes</taxon>
        <taxon>Hypocreomycetidae</taxon>
        <taxon>Hypocreales</taxon>
        <taxon>Nectriaceae</taxon>
        <taxon>Fusarium</taxon>
        <taxon>Fusarium solani species complex</taxon>
    </lineage>
</organism>
<sequence length="674" mass="76621">MRDSNSPPRHSFLRRGLLRSKAHTRSPSPKMVDKFLRRRVDSFRAAPPGPSQYDEREERYKAQDSIAVEDLKQILDAHDKDPATELKVSGSSWDTVFDQMADAKRHHEGKTDYSSKAEVGINLMSSYINIIPDEYGLGVLKGGLALIFSATKAHRENRGRILDTFETLPDAIVTINTAHALLQPEPQDVELQGEFLSILVKDIPALVKILLGEETWYRKVVDFLLLEIPKTSTIDDILSRWGAHVVRLKAHVEKLKIRLQAKFSAKLDGIADKIEASETGITGIRDMLAENNAMQQSMMNVLMELTARIPKHVADYYPYATDVFADVATSFREEMKSRRRDKELEDELRRERDRWDRERETFSREREQWTQQREQFLRTFVPRCAKLAQSPDGQAEYLHLNNQVETLARQASETRPEPRIIVESIQLLGVLGLSMYDPWDDLDVVLRHAEHYDANLRGQAQWLVQTAEFQSWLHEDSSSVLLADGCMDAEFVSPMSGFCCGLISSFMDDTDSVVTFFFAGLHTSKALSGPTALMRSLITQLLLNSNLPKPDLGFVSEAMLEGCARRNCRTLCDVFVKLIKQVPPHMHVFCIVDGITWYEQVPWVADMHCVATMFEYLARRTNPDHSGPIKVLLTSPTRSISIVDLTTRKQSVWWHVALANGDVHPGMAPQLVEY</sequence>